<proteinExistence type="predicted"/>
<dbReference type="AlphaFoldDB" id="A0A385ACQ2"/>
<accession>A0A385ACQ2</accession>
<name>A0A385ACQ2_LATCU</name>
<dbReference type="Pfam" id="PF10779">
    <property type="entry name" value="XhlA"/>
    <property type="match status" value="1"/>
</dbReference>
<gene>
    <name evidence="1" type="ORF">DT351_03425</name>
</gene>
<evidence type="ECO:0000313" key="1">
    <source>
        <dbReference type="EMBL" id="AXN35460.1"/>
    </source>
</evidence>
<dbReference type="RefSeq" id="WP_116843529.1">
    <property type="nucleotide sequence ID" value="NZ_CP031003.1"/>
</dbReference>
<dbReference type="EMBL" id="CP031003">
    <property type="protein sequence ID" value="AXN35460.1"/>
    <property type="molecule type" value="Genomic_DNA"/>
</dbReference>
<evidence type="ECO:0000313" key="2">
    <source>
        <dbReference type="Proteomes" id="UP000257607"/>
    </source>
</evidence>
<dbReference type="Proteomes" id="UP000257607">
    <property type="component" value="Chromosome"/>
</dbReference>
<organism evidence="1 2">
    <name type="scientific">Latilactobacillus curvatus</name>
    <name type="common">Lactobacillus curvatus</name>
    <dbReference type="NCBI Taxonomy" id="28038"/>
    <lineage>
        <taxon>Bacteria</taxon>
        <taxon>Bacillati</taxon>
        <taxon>Bacillota</taxon>
        <taxon>Bacilli</taxon>
        <taxon>Lactobacillales</taxon>
        <taxon>Lactobacillaceae</taxon>
        <taxon>Latilactobacillus</taxon>
    </lineage>
</organism>
<reference evidence="1 2" key="1">
    <citation type="submission" date="2018-07" db="EMBL/GenBank/DDBJ databases">
        <title>Lactobacillus curvatus genome sequence.</title>
        <authorList>
            <person name="Prechtl R."/>
        </authorList>
    </citation>
    <scope>NUCLEOTIDE SEQUENCE [LARGE SCALE GENOMIC DNA]</scope>
    <source>
        <strain evidence="1 2">TMW 1.1928</strain>
    </source>
</reference>
<sequence>MSSDKDDLNVTEMLIDIRERLARVEENTSNLDSTAIKASKAYSMAKENQKDIEDLNDRSKWTQRTAVTAILIPIGLFLFEKLIGG</sequence>
<dbReference type="InterPro" id="IPR019715">
    <property type="entry name" value="Haemolysin_XhlA"/>
</dbReference>
<protein>
    <submittedName>
        <fullName evidence="1">Holin</fullName>
    </submittedName>
</protein>